<evidence type="ECO:0000313" key="2">
    <source>
        <dbReference type="EMBL" id="KAJ7215038.1"/>
    </source>
</evidence>
<dbReference type="EMBL" id="JARJCW010000018">
    <property type="protein sequence ID" value="KAJ7215038.1"/>
    <property type="molecule type" value="Genomic_DNA"/>
</dbReference>
<comment type="caution">
    <text evidence="2">The sequence shown here is derived from an EMBL/GenBank/DDBJ whole genome shotgun (WGS) entry which is preliminary data.</text>
</comment>
<evidence type="ECO:0000256" key="1">
    <source>
        <dbReference type="SAM" id="MobiDB-lite"/>
    </source>
</evidence>
<name>A0AAD6YDE6_9AGAR</name>
<feature type="compositionally biased region" description="Basic residues" evidence="1">
    <location>
        <begin position="1"/>
        <end position="10"/>
    </location>
</feature>
<feature type="compositionally biased region" description="Polar residues" evidence="1">
    <location>
        <begin position="32"/>
        <end position="42"/>
    </location>
</feature>
<gene>
    <name evidence="2" type="ORF">GGX14DRAFT_392294</name>
</gene>
<dbReference type="Proteomes" id="UP001219525">
    <property type="component" value="Unassembled WGS sequence"/>
</dbReference>
<proteinExistence type="predicted"/>
<evidence type="ECO:0000313" key="3">
    <source>
        <dbReference type="Proteomes" id="UP001219525"/>
    </source>
</evidence>
<organism evidence="2 3">
    <name type="scientific">Mycena pura</name>
    <dbReference type="NCBI Taxonomy" id="153505"/>
    <lineage>
        <taxon>Eukaryota</taxon>
        <taxon>Fungi</taxon>
        <taxon>Dikarya</taxon>
        <taxon>Basidiomycota</taxon>
        <taxon>Agaricomycotina</taxon>
        <taxon>Agaricomycetes</taxon>
        <taxon>Agaricomycetidae</taxon>
        <taxon>Agaricales</taxon>
        <taxon>Marasmiineae</taxon>
        <taxon>Mycenaceae</taxon>
        <taxon>Mycena</taxon>
    </lineage>
</organism>
<dbReference type="AlphaFoldDB" id="A0AAD6YDE6"/>
<keyword evidence="3" id="KW-1185">Reference proteome</keyword>
<accession>A0AAD6YDE6</accession>
<sequence length="134" mass="14248">MSSPGKRKRAQPPSKVILSEGSGDEAPPPAGPSSSFWSSRQPTPLFLPASSDEDIARRRRNFEIIDYAEAPRRAAAPAPTRGLALCASFAAYSAGRELFGCGFLACRSRPASFARHATPRAAVLRHSGRVVAAL</sequence>
<feature type="region of interest" description="Disordered" evidence="1">
    <location>
        <begin position="1"/>
        <end position="52"/>
    </location>
</feature>
<protein>
    <submittedName>
        <fullName evidence="2">Uncharacterized protein</fullName>
    </submittedName>
</protein>
<reference evidence="2" key="1">
    <citation type="submission" date="2023-03" db="EMBL/GenBank/DDBJ databases">
        <title>Massive genome expansion in bonnet fungi (Mycena s.s.) driven by repeated elements and novel gene families across ecological guilds.</title>
        <authorList>
            <consortium name="Lawrence Berkeley National Laboratory"/>
            <person name="Harder C.B."/>
            <person name="Miyauchi S."/>
            <person name="Viragh M."/>
            <person name="Kuo A."/>
            <person name="Thoen E."/>
            <person name="Andreopoulos B."/>
            <person name="Lu D."/>
            <person name="Skrede I."/>
            <person name="Drula E."/>
            <person name="Henrissat B."/>
            <person name="Morin E."/>
            <person name="Kohler A."/>
            <person name="Barry K."/>
            <person name="LaButti K."/>
            <person name="Morin E."/>
            <person name="Salamov A."/>
            <person name="Lipzen A."/>
            <person name="Mereny Z."/>
            <person name="Hegedus B."/>
            <person name="Baldrian P."/>
            <person name="Stursova M."/>
            <person name="Weitz H."/>
            <person name="Taylor A."/>
            <person name="Grigoriev I.V."/>
            <person name="Nagy L.G."/>
            <person name="Martin F."/>
            <person name="Kauserud H."/>
        </authorList>
    </citation>
    <scope>NUCLEOTIDE SEQUENCE</scope>
    <source>
        <strain evidence="2">9144</strain>
    </source>
</reference>